<dbReference type="EC" id="6.1.1.4" evidence="2"/>
<reference evidence="10" key="1">
    <citation type="journal article" date="2014" name="Front. Microbiol.">
        <title>High frequency of phylogenetically diverse reductive dehalogenase-homologous genes in deep subseafloor sedimentary metagenomes.</title>
        <authorList>
            <person name="Kawai M."/>
            <person name="Futagami T."/>
            <person name="Toyoda A."/>
            <person name="Takaki Y."/>
            <person name="Nishi S."/>
            <person name="Hori S."/>
            <person name="Arai W."/>
            <person name="Tsubouchi T."/>
            <person name="Morono Y."/>
            <person name="Uchiyama I."/>
            <person name="Ito T."/>
            <person name="Fujiyama A."/>
            <person name="Inagaki F."/>
            <person name="Takami H."/>
        </authorList>
    </citation>
    <scope>NUCLEOTIDE SEQUENCE</scope>
    <source>
        <strain evidence="10">Expedition CK06-06</strain>
    </source>
</reference>
<evidence type="ECO:0000256" key="7">
    <source>
        <dbReference type="ARBA" id="ARBA00023146"/>
    </source>
</evidence>
<dbReference type="Pfam" id="PF08264">
    <property type="entry name" value="Anticodon_1"/>
    <property type="match status" value="1"/>
</dbReference>
<proteinExistence type="inferred from homology"/>
<evidence type="ECO:0000256" key="3">
    <source>
        <dbReference type="ARBA" id="ARBA00022598"/>
    </source>
</evidence>
<feature type="domain" description="Methionyl/Valyl/Leucyl/Isoleucyl-tRNA synthetase anticodon-binding" evidence="9">
    <location>
        <begin position="1"/>
        <end position="59"/>
    </location>
</feature>
<dbReference type="GO" id="GO:0006429">
    <property type="term" value="P:leucyl-tRNA aminoacylation"/>
    <property type="evidence" value="ECO:0007669"/>
    <property type="project" value="InterPro"/>
</dbReference>
<comment type="similarity">
    <text evidence="1">Belongs to the class-I aminoacyl-tRNA synthetase family.</text>
</comment>
<dbReference type="InterPro" id="IPR009080">
    <property type="entry name" value="tRNAsynth_Ia_anticodon-bd"/>
</dbReference>
<dbReference type="InterPro" id="IPR002302">
    <property type="entry name" value="Leu-tRNA-ligase"/>
</dbReference>
<organism evidence="10">
    <name type="scientific">marine sediment metagenome</name>
    <dbReference type="NCBI Taxonomy" id="412755"/>
    <lineage>
        <taxon>unclassified sequences</taxon>
        <taxon>metagenomes</taxon>
        <taxon>ecological metagenomes</taxon>
    </lineage>
</organism>
<keyword evidence="6" id="KW-0648">Protein biosynthesis</keyword>
<evidence type="ECO:0000256" key="2">
    <source>
        <dbReference type="ARBA" id="ARBA00013164"/>
    </source>
</evidence>
<dbReference type="AlphaFoldDB" id="X1AYZ4"/>
<dbReference type="EMBL" id="BART01000705">
    <property type="protein sequence ID" value="GAG74402.1"/>
    <property type="molecule type" value="Genomic_DNA"/>
</dbReference>
<dbReference type="SUPFAM" id="SSF47323">
    <property type="entry name" value="Anticodon-binding domain of a subclass of class I aminoacyl-tRNA synthetases"/>
    <property type="match status" value="1"/>
</dbReference>
<keyword evidence="7" id="KW-0030">Aminoacyl-tRNA synthetase</keyword>
<keyword evidence="5" id="KW-0067">ATP-binding</keyword>
<keyword evidence="3" id="KW-0436">Ligase</keyword>
<evidence type="ECO:0000256" key="4">
    <source>
        <dbReference type="ARBA" id="ARBA00022741"/>
    </source>
</evidence>
<accession>X1AYZ4</accession>
<evidence type="ECO:0000256" key="6">
    <source>
        <dbReference type="ARBA" id="ARBA00022917"/>
    </source>
</evidence>
<sequence>APFMAEELWEITGHKGSIHLQSWPEWDEKLVFEEKFTLIIQVNGKLRDKVEVPISISEEEIKEIALKSQKVQKFIKNKKIIKFVTVPNKLINIVVK</sequence>
<protein>
    <recommendedName>
        <fullName evidence="2">leucine--tRNA ligase</fullName>
        <ecNumber evidence="2">6.1.1.4</ecNumber>
    </recommendedName>
</protein>
<dbReference type="PANTHER" id="PTHR43740">
    <property type="entry name" value="LEUCYL-TRNA SYNTHETASE"/>
    <property type="match status" value="1"/>
</dbReference>
<evidence type="ECO:0000256" key="1">
    <source>
        <dbReference type="ARBA" id="ARBA00005594"/>
    </source>
</evidence>
<dbReference type="GO" id="GO:0005524">
    <property type="term" value="F:ATP binding"/>
    <property type="evidence" value="ECO:0007669"/>
    <property type="project" value="UniProtKB-KW"/>
</dbReference>
<keyword evidence="4" id="KW-0547">Nucleotide-binding</keyword>
<dbReference type="PANTHER" id="PTHR43740:SF2">
    <property type="entry name" value="LEUCINE--TRNA LIGASE, MITOCHONDRIAL"/>
    <property type="match status" value="1"/>
</dbReference>
<evidence type="ECO:0000259" key="9">
    <source>
        <dbReference type="Pfam" id="PF08264"/>
    </source>
</evidence>
<dbReference type="GO" id="GO:0004823">
    <property type="term" value="F:leucine-tRNA ligase activity"/>
    <property type="evidence" value="ECO:0007669"/>
    <property type="project" value="UniProtKB-EC"/>
</dbReference>
<comment type="caution">
    <text evidence="10">The sequence shown here is derived from an EMBL/GenBank/DDBJ whole genome shotgun (WGS) entry which is preliminary data.</text>
</comment>
<comment type="catalytic activity">
    <reaction evidence="8">
        <text>tRNA(Leu) + L-leucine + ATP = L-leucyl-tRNA(Leu) + AMP + diphosphate</text>
        <dbReference type="Rhea" id="RHEA:11688"/>
        <dbReference type="Rhea" id="RHEA-COMP:9613"/>
        <dbReference type="Rhea" id="RHEA-COMP:9622"/>
        <dbReference type="ChEBI" id="CHEBI:30616"/>
        <dbReference type="ChEBI" id="CHEBI:33019"/>
        <dbReference type="ChEBI" id="CHEBI:57427"/>
        <dbReference type="ChEBI" id="CHEBI:78442"/>
        <dbReference type="ChEBI" id="CHEBI:78494"/>
        <dbReference type="ChEBI" id="CHEBI:456215"/>
        <dbReference type="EC" id="6.1.1.4"/>
    </reaction>
</comment>
<name>X1AYZ4_9ZZZZ</name>
<evidence type="ECO:0000313" key="10">
    <source>
        <dbReference type="EMBL" id="GAG74402.1"/>
    </source>
</evidence>
<evidence type="ECO:0000256" key="5">
    <source>
        <dbReference type="ARBA" id="ARBA00022840"/>
    </source>
</evidence>
<gene>
    <name evidence="10" type="ORF">S01H4_03023</name>
</gene>
<feature type="non-terminal residue" evidence="10">
    <location>
        <position position="1"/>
    </location>
</feature>
<evidence type="ECO:0000256" key="8">
    <source>
        <dbReference type="ARBA" id="ARBA00047469"/>
    </source>
</evidence>
<dbReference type="InterPro" id="IPR013155">
    <property type="entry name" value="M/V/L/I-tRNA-synth_anticd-bd"/>
</dbReference>
<dbReference type="Gene3D" id="1.10.730.10">
    <property type="entry name" value="Isoleucyl-tRNA Synthetase, Domain 1"/>
    <property type="match status" value="1"/>
</dbReference>